<keyword evidence="4" id="KW-1185">Reference proteome</keyword>
<protein>
    <submittedName>
        <fullName evidence="3">50S ribosomal protein L11 methyltransferase</fullName>
    </submittedName>
</protein>
<keyword evidence="2" id="KW-0808">Transferase</keyword>
<name>A0ABY6AB32_9GAMM</name>
<dbReference type="PANTHER" id="PTHR43648">
    <property type="entry name" value="ELECTRON TRANSFER FLAVOPROTEIN BETA SUBUNIT LYSINE METHYLTRANSFERASE"/>
    <property type="match status" value="1"/>
</dbReference>
<proteinExistence type="predicted"/>
<evidence type="ECO:0000256" key="1">
    <source>
        <dbReference type="ARBA" id="ARBA00022603"/>
    </source>
</evidence>
<gene>
    <name evidence="3" type="ORF">HUF19_11765</name>
</gene>
<dbReference type="InterPro" id="IPR050078">
    <property type="entry name" value="Ribosomal_L11_MeTrfase_PrmA"/>
</dbReference>
<dbReference type="Proteomes" id="UP001065322">
    <property type="component" value="Chromosome"/>
</dbReference>
<dbReference type="PANTHER" id="PTHR43648:SF1">
    <property type="entry name" value="ELECTRON TRANSFER FLAVOPROTEIN BETA SUBUNIT LYSINE METHYLTRANSFERASE"/>
    <property type="match status" value="1"/>
</dbReference>
<dbReference type="GO" id="GO:0005840">
    <property type="term" value="C:ribosome"/>
    <property type="evidence" value="ECO:0007669"/>
    <property type="project" value="UniProtKB-KW"/>
</dbReference>
<dbReference type="GO" id="GO:0032259">
    <property type="term" value="P:methylation"/>
    <property type="evidence" value="ECO:0007669"/>
    <property type="project" value="UniProtKB-KW"/>
</dbReference>
<dbReference type="GO" id="GO:0008168">
    <property type="term" value="F:methyltransferase activity"/>
    <property type="evidence" value="ECO:0007669"/>
    <property type="project" value="UniProtKB-KW"/>
</dbReference>
<reference evidence="4" key="1">
    <citation type="submission" date="2020-06" db="EMBL/GenBank/DDBJ databases">
        <title>Thalassolituus marinus alknpb1M-1, a hydrocarbon-degrading bacterium isolated from the deep-sea overlying water using an in-situ strategy from the South China Sea basin.</title>
        <authorList>
            <person name="Dong C."/>
            <person name="Chen Y."/>
            <person name="Shao Z."/>
        </authorList>
    </citation>
    <scope>NUCLEOTIDE SEQUENCE [LARGE SCALE GENOMIC DNA]</scope>
    <source>
        <strain evidence="4">alknpb1M-1</strain>
    </source>
</reference>
<organism evidence="3 4">
    <name type="scientific">Thalassolituus hydrocarboniclasticus</name>
    <dbReference type="NCBI Taxonomy" id="2742796"/>
    <lineage>
        <taxon>Bacteria</taxon>
        <taxon>Pseudomonadati</taxon>
        <taxon>Pseudomonadota</taxon>
        <taxon>Gammaproteobacteria</taxon>
        <taxon>Oceanospirillales</taxon>
        <taxon>Oceanospirillaceae</taxon>
        <taxon>Thalassolituus</taxon>
    </lineage>
</organism>
<dbReference type="SUPFAM" id="SSF53335">
    <property type="entry name" value="S-adenosyl-L-methionine-dependent methyltransferases"/>
    <property type="match status" value="1"/>
</dbReference>
<keyword evidence="3" id="KW-0687">Ribonucleoprotein</keyword>
<evidence type="ECO:0000256" key="2">
    <source>
        <dbReference type="ARBA" id="ARBA00022679"/>
    </source>
</evidence>
<dbReference type="InterPro" id="IPR029063">
    <property type="entry name" value="SAM-dependent_MTases_sf"/>
</dbReference>
<dbReference type="RefSeq" id="WP_260996814.1">
    <property type="nucleotide sequence ID" value="NZ_CP054475.1"/>
</dbReference>
<keyword evidence="1 3" id="KW-0489">Methyltransferase</keyword>
<accession>A0ABY6AB32</accession>
<sequence>MQEQLTLWLLSLPDSELALDTQAIGAFWQRLPYWAFAWAGGRALAQWIVANPQAVAGKKVLDFGCGSGLVGIAAAKAGAAEVWVADLDANALQAAAENAALNGVEVLPVKGEWPQVDLLLASDVLYDISSSADLKQLMLSIPDWILAESRFVAPDFVALDCLHSMVSSTLPAIGDFDEAVEVEIYCRAGQSRLT</sequence>
<dbReference type="Gene3D" id="3.40.50.150">
    <property type="entry name" value="Vaccinia Virus protein VP39"/>
    <property type="match status" value="1"/>
</dbReference>
<dbReference type="EMBL" id="CP054475">
    <property type="protein sequence ID" value="UXD88063.1"/>
    <property type="molecule type" value="Genomic_DNA"/>
</dbReference>
<keyword evidence="3" id="KW-0689">Ribosomal protein</keyword>
<evidence type="ECO:0000313" key="4">
    <source>
        <dbReference type="Proteomes" id="UP001065322"/>
    </source>
</evidence>
<evidence type="ECO:0000313" key="3">
    <source>
        <dbReference type="EMBL" id="UXD88063.1"/>
    </source>
</evidence>
<dbReference type="Pfam" id="PF06325">
    <property type="entry name" value="PrmA"/>
    <property type="match status" value="1"/>
</dbReference>